<accession>A0A2H4JBW4</accession>
<evidence type="ECO:0000256" key="1">
    <source>
        <dbReference type="SAM" id="Phobius"/>
    </source>
</evidence>
<dbReference type="EMBL" id="MF417926">
    <property type="protein sequence ID" value="ASN71483.1"/>
    <property type="molecule type" value="Genomic_DNA"/>
</dbReference>
<keyword evidence="1" id="KW-1133">Transmembrane helix</keyword>
<feature type="transmembrane region" description="Helical" evidence="1">
    <location>
        <begin position="81"/>
        <end position="101"/>
    </location>
</feature>
<reference evidence="2" key="1">
    <citation type="submission" date="2017-06" db="EMBL/GenBank/DDBJ databases">
        <title>Novel phages from South African skin metaviromes.</title>
        <authorList>
            <person name="van Zyl L.J."/>
            <person name="Abrahams Y."/>
            <person name="Stander E.A."/>
            <person name="Kirby B.M."/>
            <person name="Clavaud C."/>
            <person name="Farcet C."/>
            <person name="Breton L."/>
            <person name="Trindade M.I."/>
        </authorList>
    </citation>
    <scope>NUCLEOTIDE SEQUENCE</scope>
</reference>
<organism evidence="2">
    <name type="scientific">uncultured Caudovirales phage</name>
    <dbReference type="NCBI Taxonomy" id="2100421"/>
    <lineage>
        <taxon>Viruses</taxon>
        <taxon>Duplodnaviria</taxon>
        <taxon>Heunggongvirae</taxon>
        <taxon>Uroviricota</taxon>
        <taxon>Caudoviricetes</taxon>
        <taxon>Peduoviridae</taxon>
        <taxon>Maltschvirus</taxon>
        <taxon>Maltschvirus maltsch</taxon>
    </lineage>
</organism>
<keyword evidence="1" id="KW-0472">Membrane</keyword>
<gene>
    <name evidence="2" type="ORF">9F1_25</name>
</gene>
<sequence length="103" mass="11087">MSKSMFSVYLPDRPLPIRIEADGFKYFGCELVLEKGEEIVARSSDRGFVVRSDLESSVNALAEPLSVSELVTGTKTNLAPVWPFLAGVALSALCAVIALLAKL</sequence>
<protein>
    <submittedName>
        <fullName evidence="2">Uncharacterized protein</fullName>
    </submittedName>
</protein>
<evidence type="ECO:0000313" key="2">
    <source>
        <dbReference type="EMBL" id="ASN71483.1"/>
    </source>
</evidence>
<keyword evidence="1" id="KW-0812">Transmembrane</keyword>
<proteinExistence type="predicted"/>
<name>A0A2H4JBW4_9CAUD</name>